<dbReference type="EMBL" id="JAAGWG010000034">
    <property type="protein sequence ID" value="NEK87495.1"/>
    <property type="molecule type" value="Genomic_DNA"/>
</dbReference>
<reference evidence="2 3" key="1">
    <citation type="submission" date="2019-12" db="EMBL/GenBank/DDBJ databases">
        <title>the WGS of Blastococcus saxobsidens 67B17.</title>
        <authorList>
            <person name="Jiang Z."/>
        </authorList>
    </citation>
    <scope>NUCLEOTIDE SEQUENCE [LARGE SCALE GENOMIC DNA]</scope>
    <source>
        <strain evidence="2 3">67B17</strain>
    </source>
</reference>
<dbReference type="Proteomes" id="UP000479241">
    <property type="component" value="Unassembled WGS sequence"/>
</dbReference>
<gene>
    <name evidence="2" type="ORF">GCU60_17275</name>
</gene>
<keyword evidence="1" id="KW-0812">Transmembrane</keyword>
<evidence type="ECO:0000313" key="3">
    <source>
        <dbReference type="Proteomes" id="UP000479241"/>
    </source>
</evidence>
<evidence type="ECO:0000313" key="2">
    <source>
        <dbReference type="EMBL" id="NEK87495.1"/>
    </source>
</evidence>
<protein>
    <submittedName>
        <fullName evidence="2">Uncharacterized protein</fullName>
    </submittedName>
</protein>
<accession>A0A6L9W607</accession>
<name>A0A6L9W607_9ACTN</name>
<dbReference type="RefSeq" id="WP_163207523.1">
    <property type="nucleotide sequence ID" value="NZ_JAAGWG010000034.1"/>
</dbReference>
<evidence type="ECO:0000256" key="1">
    <source>
        <dbReference type="SAM" id="Phobius"/>
    </source>
</evidence>
<comment type="caution">
    <text evidence="2">The sequence shown here is derived from an EMBL/GenBank/DDBJ whole genome shotgun (WGS) entry which is preliminary data.</text>
</comment>
<proteinExistence type="predicted"/>
<feature type="transmembrane region" description="Helical" evidence="1">
    <location>
        <begin position="75"/>
        <end position="96"/>
    </location>
</feature>
<dbReference type="AlphaFoldDB" id="A0A6L9W607"/>
<organism evidence="2 3">
    <name type="scientific">Blastococcus saxobsidens</name>
    <dbReference type="NCBI Taxonomy" id="138336"/>
    <lineage>
        <taxon>Bacteria</taxon>
        <taxon>Bacillati</taxon>
        <taxon>Actinomycetota</taxon>
        <taxon>Actinomycetes</taxon>
        <taxon>Geodermatophilales</taxon>
        <taxon>Geodermatophilaceae</taxon>
        <taxon>Blastococcus</taxon>
    </lineage>
</organism>
<feature type="transmembrane region" description="Helical" evidence="1">
    <location>
        <begin position="33"/>
        <end position="54"/>
    </location>
</feature>
<sequence>MLIAIGVVTGLLLGVWATCVWGLRKAKRVGPELLLVVLALSPILLSWGADASGWPTPGSIAESTGAVTDSAGHGLLVGIEFATAAVVVAVLVRAGATRRLESWSTSKAE</sequence>
<keyword evidence="1" id="KW-0472">Membrane</keyword>
<keyword evidence="1" id="KW-1133">Transmembrane helix</keyword>